<organism evidence="1 2">
    <name type="scientific">Melittangium boletus DSM 14713</name>
    <dbReference type="NCBI Taxonomy" id="1294270"/>
    <lineage>
        <taxon>Bacteria</taxon>
        <taxon>Pseudomonadati</taxon>
        <taxon>Myxococcota</taxon>
        <taxon>Myxococcia</taxon>
        <taxon>Myxococcales</taxon>
        <taxon>Cystobacterineae</taxon>
        <taxon>Archangiaceae</taxon>
        <taxon>Melittangium</taxon>
    </lineage>
</organism>
<gene>
    <name evidence="1" type="ORF">MEBOL_001602</name>
</gene>
<dbReference type="Proteomes" id="UP000217289">
    <property type="component" value="Chromosome"/>
</dbReference>
<evidence type="ECO:0000313" key="2">
    <source>
        <dbReference type="Proteomes" id="UP000217289"/>
    </source>
</evidence>
<reference evidence="1 2" key="1">
    <citation type="submission" date="2017-06" db="EMBL/GenBank/DDBJ databases">
        <authorList>
            <person name="Kim H.J."/>
            <person name="Triplett B.A."/>
        </authorList>
    </citation>
    <scope>NUCLEOTIDE SEQUENCE [LARGE SCALE GENOMIC DNA]</scope>
    <source>
        <strain evidence="1 2">DSM 14713</strain>
    </source>
</reference>
<dbReference type="EMBL" id="CP022163">
    <property type="protein sequence ID" value="ATB28156.1"/>
    <property type="molecule type" value="Genomic_DNA"/>
</dbReference>
<keyword evidence="2" id="KW-1185">Reference proteome</keyword>
<name>A0A250IB12_9BACT</name>
<dbReference type="AlphaFoldDB" id="A0A250IB12"/>
<dbReference type="KEGG" id="mbd:MEBOL_001602"/>
<evidence type="ECO:0000313" key="1">
    <source>
        <dbReference type="EMBL" id="ATB28156.1"/>
    </source>
</evidence>
<protein>
    <submittedName>
        <fullName evidence="1">Uncharacterized protein</fullName>
    </submittedName>
</protein>
<sequence>MGVVFKMVRRYVRAGCANPNARRLIGAEQ</sequence>
<proteinExistence type="predicted"/>
<accession>A0A250IB12</accession>